<feature type="transmembrane region" description="Helical" evidence="1">
    <location>
        <begin position="460"/>
        <end position="479"/>
    </location>
</feature>
<keyword evidence="1" id="KW-0812">Transmembrane</keyword>
<dbReference type="EMBL" id="CP022572">
    <property type="protein sequence ID" value="AZU61897.1"/>
    <property type="molecule type" value="Genomic_DNA"/>
</dbReference>
<dbReference type="AlphaFoldDB" id="A0A3Q9QYP0"/>
<name>A0A3Q9QYP0_9BACI</name>
<keyword evidence="1" id="KW-1133">Transmembrane helix</keyword>
<organism evidence="2 3">
    <name type="scientific">Neobacillus mesonae</name>
    <dbReference type="NCBI Taxonomy" id="1193713"/>
    <lineage>
        <taxon>Bacteria</taxon>
        <taxon>Bacillati</taxon>
        <taxon>Bacillota</taxon>
        <taxon>Bacilli</taxon>
        <taxon>Bacillales</taxon>
        <taxon>Bacillaceae</taxon>
        <taxon>Neobacillus</taxon>
    </lineage>
</organism>
<accession>A0A3Q9QYP0</accession>
<keyword evidence="3" id="KW-1185">Reference proteome</keyword>
<evidence type="ECO:0000313" key="3">
    <source>
        <dbReference type="Proteomes" id="UP000282892"/>
    </source>
</evidence>
<evidence type="ECO:0000256" key="1">
    <source>
        <dbReference type="SAM" id="Phobius"/>
    </source>
</evidence>
<dbReference type="KEGG" id="nmk:CHR53_11735"/>
<proteinExistence type="predicted"/>
<gene>
    <name evidence="2" type="ORF">CHR53_11735</name>
</gene>
<sequence>MYESKLRGILRKAKNENPETRHEALGQLFQLKQEEGMEIQMDVLKDMIKTAASPFPERVDNWDNPSYYLIDFVCDFPQPEVIDGLIKHFDGFDIQAKERAIEVLLLTEEEEIFYFLEEKIIGLMQTEDFLIPYRELTSYPMLIKGILDTTLEKLDFKNYKFAIYDMLLSLNTAGVEQGYRKEVVLPILLKDYQAEKLEYLKFNQDYTTKYVYTAWKDSYLIVRSRMRLFLHLMEFYFSTEIAQELQEALDFLDPFLKTEAILVCISKNLPYENGTLLQCAEDIETAEMVFWELKDKNLEHLYPIKEAKQPHLAKTRLFSTIINLPEEEDGVIRYPEDIEIIDKVDTENAYGQPLRYYLLKFSEHNVVYAGWAGGYALEDGDDTANLWDGSYTDFVEFTSANIEGHKQQFLQKRAEEIEEYENSVFYESSPRLSRGAWFFLALLITHWARELFTGFNNGTILISVLFTVIGGGFCLYEVAKNKKRKIMIIGKQLVKTDGTKQNSIGMSQIKKVSYDNKHVLVYNLKNELAFKFPKKWVRYELFYLYMKEHTGHLNNSPFIQS</sequence>
<reference evidence="2 3" key="1">
    <citation type="submission" date="2017-07" db="EMBL/GenBank/DDBJ databases">
        <title>The complete genome sequence of Bacillus mesonae strain H20-5, an efficient strain improving plant abiotic stress resistance.</title>
        <authorList>
            <person name="Kim S.Y."/>
            <person name="Song H."/>
            <person name="Sang M.K."/>
            <person name="Weon H.-Y."/>
            <person name="Song J."/>
        </authorList>
    </citation>
    <scope>NUCLEOTIDE SEQUENCE [LARGE SCALE GENOMIC DNA]</scope>
    <source>
        <strain evidence="2 3">H20-5</strain>
    </source>
</reference>
<keyword evidence="1" id="KW-0472">Membrane</keyword>
<evidence type="ECO:0000313" key="2">
    <source>
        <dbReference type="EMBL" id="AZU61897.1"/>
    </source>
</evidence>
<protein>
    <submittedName>
        <fullName evidence="2">Uncharacterized protein</fullName>
    </submittedName>
</protein>
<dbReference type="Proteomes" id="UP000282892">
    <property type="component" value="Chromosome"/>
</dbReference>